<evidence type="ECO:0008006" key="4">
    <source>
        <dbReference type="Google" id="ProtNLM"/>
    </source>
</evidence>
<feature type="compositionally biased region" description="Polar residues" evidence="1">
    <location>
        <begin position="1"/>
        <end position="22"/>
    </location>
</feature>
<evidence type="ECO:0000313" key="2">
    <source>
        <dbReference type="EMBL" id="USY19128.1"/>
    </source>
</evidence>
<evidence type="ECO:0000256" key="1">
    <source>
        <dbReference type="SAM" id="MobiDB-lite"/>
    </source>
</evidence>
<keyword evidence="3" id="KW-1185">Reference proteome</keyword>
<protein>
    <recommendedName>
        <fullName evidence="4">PASTA domain-containing protein</fullName>
    </recommendedName>
</protein>
<dbReference type="RefSeq" id="WP_254418400.1">
    <property type="nucleotide sequence ID" value="NZ_BAAAJB010000081.1"/>
</dbReference>
<evidence type="ECO:0000313" key="3">
    <source>
        <dbReference type="Proteomes" id="UP001055940"/>
    </source>
</evidence>
<name>A0ABY5D6M3_9ACTN</name>
<accession>A0ABY5D6M3</accession>
<dbReference type="Proteomes" id="UP001055940">
    <property type="component" value="Chromosome"/>
</dbReference>
<organism evidence="2 3">
    <name type="scientific">Nocardiopsis exhalans</name>
    <dbReference type="NCBI Taxonomy" id="163604"/>
    <lineage>
        <taxon>Bacteria</taxon>
        <taxon>Bacillati</taxon>
        <taxon>Actinomycetota</taxon>
        <taxon>Actinomycetes</taxon>
        <taxon>Streptosporangiales</taxon>
        <taxon>Nocardiopsidaceae</taxon>
        <taxon>Nocardiopsis</taxon>
    </lineage>
</organism>
<proteinExistence type="predicted"/>
<gene>
    <name evidence="2" type="ORF">NE857_28290</name>
</gene>
<sequence length="124" mass="13493">MSMLTETQRSSESAEKASNNPTEPCPQDGLLTHKRAAENLTRALKAKGISVEVDGRRRTVTAKLNGKSQVVALRGSDDDLRWCFVWPPEGRSGRPTLDPVTSIGNEQILAGRILGVLELAQLKV</sequence>
<reference evidence="2" key="1">
    <citation type="submission" date="2022-06" db="EMBL/GenBank/DDBJ databases">
        <authorList>
            <person name="Ping M."/>
        </authorList>
    </citation>
    <scope>NUCLEOTIDE SEQUENCE</scope>
    <source>
        <strain evidence="2">JCM11759T</strain>
    </source>
</reference>
<dbReference type="EMBL" id="CP099837">
    <property type="protein sequence ID" value="USY19128.1"/>
    <property type="molecule type" value="Genomic_DNA"/>
</dbReference>
<feature type="region of interest" description="Disordered" evidence="1">
    <location>
        <begin position="1"/>
        <end position="31"/>
    </location>
</feature>